<protein>
    <submittedName>
        <fullName evidence="2">Uncharacterized protein</fullName>
    </submittedName>
</protein>
<gene>
    <name evidence="2" type="ORF">SHD_0346</name>
</gene>
<reference evidence="2 3" key="1">
    <citation type="journal article" date="2013" name="Genome Announc.">
        <title>Draft Genome Sequence of Shewanella decolorationis S12, a Dye-Degrading Bacterium Isolated from a Wastewater Treatment Plant.</title>
        <authorList>
            <person name="Xu M."/>
            <person name="Fang Y."/>
            <person name="Liu J."/>
            <person name="Chen X."/>
            <person name="Sun G."/>
            <person name="Guo J."/>
            <person name="Hua Z."/>
            <person name="Tu Q."/>
            <person name="Wu L."/>
            <person name="Zhou J."/>
            <person name="Liu X."/>
        </authorList>
    </citation>
    <scope>NUCLEOTIDE SEQUENCE [LARGE SCALE GENOMIC DNA]</scope>
    <source>
        <strain evidence="2 3">S12</strain>
    </source>
</reference>
<comment type="caution">
    <text evidence="2">The sequence shown here is derived from an EMBL/GenBank/DDBJ whole genome shotgun (WGS) entry which is preliminary data.</text>
</comment>
<dbReference type="EMBL" id="AXZL01000037">
    <property type="protein sequence ID" value="ESE43044.1"/>
    <property type="molecule type" value="Genomic_DNA"/>
</dbReference>
<keyword evidence="3" id="KW-1185">Reference proteome</keyword>
<proteinExistence type="predicted"/>
<evidence type="ECO:0000313" key="2">
    <source>
        <dbReference type="EMBL" id="ESE43044.1"/>
    </source>
</evidence>
<feature type="region of interest" description="Disordered" evidence="1">
    <location>
        <begin position="1"/>
        <end position="20"/>
    </location>
</feature>
<evidence type="ECO:0000313" key="3">
    <source>
        <dbReference type="Proteomes" id="UP000017548"/>
    </source>
</evidence>
<dbReference type="Proteomes" id="UP000017548">
    <property type="component" value="Unassembled WGS sequence"/>
</dbReference>
<evidence type="ECO:0000256" key="1">
    <source>
        <dbReference type="SAM" id="MobiDB-lite"/>
    </source>
</evidence>
<organism evidence="2 3">
    <name type="scientific">Shewanella decolorationis S12</name>
    <dbReference type="NCBI Taxonomy" id="1353536"/>
    <lineage>
        <taxon>Bacteria</taxon>
        <taxon>Pseudomonadati</taxon>
        <taxon>Pseudomonadota</taxon>
        <taxon>Gammaproteobacteria</taxon>
        <taxon>Alteromonadales</taxon>
        <taxon>Shewanellaceae</taxon>
        <taxon>Shewanella</taxon>
    </lineage>
</organism>
<name>A0ABN0PS25_9GAMM</name>
<sequence>EEEAAQLPACGAKENGEISK</sequence>
<accession>A0ABN0PS25</accession>
<feature type="non-terminal residue" evidence="2">
    <location>
        <position position="1"/>
    </location>
</feature>